<dbReference type="EMBL" id="JBBDHD010000076">
    <property type="protein sequence ID" value="MFH7598269.1"/>
    <property type="molecule type" value="Genomic_DNA"/>
</dbReference>
<dbReference type="RefSeq" id="WP_395511968.1">
    <property type="nucleotide sequence ID" value="NZ_JBBDHD010000076.1"/>
</dbReference>
<feature type="compositionally biased region" description="Low complexity" evidence="1">
    <location>
        <begin position="153"/>
        <end position="164"/>
    </location>
</feature>
<accession>A0ABW7PIL9</accession>
<sequence>MVTARSPRTPRSRSSAGLSQLLGLALLILGLACTHGTGGSHPATDHSTPRATTTLSARPTASTGPAEAPAPPAAGQAFAAGADGGGVTPVGAALADGGRFDAAGAAGTVGRHDPAHPVHECTPLAPRAGSAVGAPPAPAAPGEDRARAGGPGACRAARPAVPAGDTAPPPARGSSVLRV</sequence>
<reference evidence="2 3" key="1">
    <citation type="submission" date="2024-03" db="EMBL/GenBank/DDBJ databases">
        <title>Whole genome sequencing of Streptomyces racemochromogenes, to identify antimicrobial biosynthetic gene clusters.</title>
        <authorList>
            <person name="Suryawanshi P."/>
            <person name="Krishnaraj P.U."/>
            <person name="Arun Y.P."/>
            <person name="Suryawanshi M.P."/>
            <person name="Rakshit O."/>
        </authorList>
    </citation>
    <scope>NUCLEOTIDE SEQUENCE [LARGE SCALE GENOMIC DNA]</scope>
    <source>
        <strain evidence="2 3">AUDT626</strain>
    </source>
</reference>
<evidence type="ECO:0000313" key="3">
    <source>
        <dbReference type="Proteomes" id="UP001610631"/>
    </source>
</evidence>
<feature type="compositionally biased region" description="Polar residues" evidence="1">
    <location>
        <begin position="49"/>
        <end position="63"/>
    </location>
</feature>
<feature type="region of interest" description="Disordered" evidence="1">
    <location>
        <begin position="128"/>
        <end position="179"/>
    </location>
</feature>
<comment type="caution">
    <text evidence="2">The sequence shown here is derived from an EMBL/GenBank/DDBJ whole genome shotgun (WGS) entry which is preliminary data.</text>
</comment>
<dbReference type="Proteomes" id="UP001610631">
    <property type="component" value="Unassembled WGS sequence"/>
</dbReference>
<evidence type="ECO:0000313" key="2">
    <source>
        <dbReference type="EMBL" id="MFH7598269.1"/>
    </source>
</evidence>
<feature type="region of interest" description="Disordered" evidence="1">
    <location>
        <begin position="37"/>
        <end position="94"/>
    </location>
</feature>
<name>A0ABW7PIL9_9ACTN</name>
<gene>
    <name evidence="2" type="ORF">WDV06_24710</name>
</gene>
<organism evidence="2 3">
    <name type="scientific">Streptomyces racemochromogenes</name>
    <dbReference type="NCBI Taxonomy" id="67353"/>
    <lineage>
        <taxon>Bacteria</taxon>
        <taxon>Bacillati</taxon>
        <taxon>Actinomycetota</taxon>
        <taxon>Actinomycetes</taxon>
        <taxon>Kitasatosporales</taxon>
        <taxon>Streptomycetaceae</taxon>
        <taxon>Streptomyces</taxon>
    </lineage>
</organism>
<protein>
    <submittedName>
        <fullName evidence="2">Uncharacterized protein</fullName>
    </submittedName>
</protein>
<evidence type="ECO:0000256" key="1">
    <source>
        <dbReference type="SAM" id="MobiDB-lite"/>
    </source>
</evidence>
<proteinExistence type="predicted"/>
<dbReference type="PROSITE" id="PS51257">
    <property type="entry name" value="PROKAR_LIPOPROTEIN"/>
    <property type="match status" value="1"/>
</dbReference>
<keyword evidence="3" id="KW-1185">Reference proteome</keyword>